<sequence>MVRSDARPNVDYGPGEVAREHEILRSLVGSTLHGTALDGQDDRDEMGISIEPPEYALGLHAVDVHNGSTDDSFTRYVFRTQPEGARSGPGDTDLVIYSLRQWLSLAVSGNPSVLLLFWVPDDALIVRTEEGDRLRALAPAVVSQQAGERFLRYLRNQAERMDGLGRRNRVPNRPELVAAHGYDTKYAAQALRLGLQGFELMTTGMLSLPMRDENREQVMAIRRGDVDKVTAREMIDVAARDLADLLDGPDLPASSPLPLRPDLDAVNDYLAQAHRRAWGWAA</sequence>
<dbReference type="RefSeq" id="WP_091283791.1">
    <property type="nucleotide sequence ID" value="NZ_FAOZ01000029.1"/>
</dbReference>
<protein>
    <submittedName>
        <fullName evidence="1">Predicted nucleotidyltransferase</fullName>
    </submittedName>
</protein>
<proteinExistence type="predicted"/>
<reference evidence="2" key="1">
    <citation type="submission" date="2015-11" db="EMBL/GenBank/DDBJ databases">
        <authorList>
            <person name="Varghese N."/>
        </authorList>
    </citation>
    <scope>NUCLEOTIDE SEQUENCE [LARGE SCALE GENOMIC DNA]</scope>
    <source>
        <strain evidence="2">DSM 45899</strain>
    </source>
</reference>
<dbReference type="InterPro" id="IPR018775">
    <property type="entry name" value="RlaP"/>
</dbReference>
<accession>A0A0S4QVG1</accession>
<dbReference type="Proteomes" id="UP000198802">
    <property type="component" value="Unassembled WGS sequence"/>
</dbReference>
<dbReference type="AlphaFoldDB" id="A0A0S4QVG1"/>
<dbReference type="GO" id="GO:0016740">
    <property type="term" value="F:transferase activity"/>
    <property type="evidence" value="ECO:0007669"/>
    <property type="project" value="UniProtKB-KW"/>
</dbReference>
<name>A0A0S4QVG1_9ACTN</name>
<dbReference type="EMBL" id="FAOZ01000029">
    <property type="protein sequence ID" value="CUU59605.1"/>
    <property type="molecule type" value="Genomic_DNA"/>
</dbReference>
<gene>
    <name evidence="1" type="ORF">Ga0074812_12976</name>
</gene>
<keyword evidence="1" id="KW-0808">Transferase</keyword>
<evidence type="ECO:0000313" key="2">
    <source>
        <dbReference type="Proteomes" id="UP000198802"/>
    </source>
</evidence>
<evidence type="ECO:0000313" key="1">
    <source>
        <dbReference type="EMBL" id="CUU59605.1"/>
    </source>
</evidence>
<dbReference type="Pfam" id="PF10127">
    <property type="entry name" value="RlaP"/>
    <property type="match status" value="1"/>
</dbReference>
<organism evidence="1 2">
    <name type="scientific">Parafrankia irregularis</name>
    <dbReference type="NCBI Taxonomy" id="795642"/>
    <lineage>
        <taxon>Bacteria</taxon>
        <taxon>Bacillati</taxon>
        <taxon>Actinomycetota</taxon>
        <taxon>Actinomycetes</taxon>
        <taxon>Frankiales</taxon>
        <taxon>Frankiaceae</taxon>
        <taxon>Parafrankia</taxon>
    </lineage>
</organism>
<keyword evidence="2" id="KW-1185">Reference proteome</keyword>